<dbReference type="Gene3D" id="2.60.120.330">
    <property type="entry name" value="B-lactam Antibiotic, Isopenicillin N Synthase, Chain"/>
    <property type="match status" value="2"/>
</dbReference>
<evidence type="ECO:0000256" key="2">
    <source>
        <dbReference type="ARBA" id="ARBA00023004"/>
    </source>
</evidence>
<dbReference type="AlphaFoldDB" id="A0AAN8Z1H4"/>
<evidence type="ECO:0000259" key="3">
    <source>
        <dbReference type="Pfam" id="PF14226"/>
    </source>
</evidence>
<keyword evidence="1" id="KW-0479">Metal-binding</keyword>
<dbReference type="EMBL" id="JBAMMX010000023">
    <property type="protein sequence ID" value="KAK6917253.1"/>
    <property type="molecule type" value="Genomic_DNA"/>
</dbReference>
<proteinExistence type="predicted"/>
<evidence type="ECO:0000313" key="5">
    <source>
        <dbReference type="Proteomes" id="UP001370490"/>
    </source>
</evidence>
<evidence type="ECO:0000313" key="4">
    <source>
        <dbReference type="EMBL" id="KAK6917253.1"/>
    </source>
</evidence>
<gene>
    <name evidence="4" type="ORF">RJ641_018004</name>
</gene>
<keyword evidence="5" id="KW-1185">Reference proteome</keyword>
<dbReference type="Proteomes" id="UP001370490">
    <property type="component" value="Unassembled WGS sequence"/>
</dbReference>
<dbReference type="PANTHER" id="PTHR47991">
    <property type="entry name" value="OXOGLUTARATE/IRON-DEPENDENT DIOXYGENASE"/>
    <property type="match status" value="1"/>
</dbReference>
<dbReference type="InterPro" id="IPR027443">
    <property type="entry name" value="IPNS-like_sf"/>
</dbReference>
<evidence type="ECO:0000256" key="1">
    <source>
        <dbReference type="ARBA" id="ARBA00022723"/>
    </source>
</evidence>
<keyword evidence="4" id="KW-0223">Dioxygenase</keyword>
<accession>A0AAN8Z1H4</accession>
<protein>
    <submittedName>
        <fullName evidence="4">Non-hem dioxygenase N-terminal domain</fullName>
    </submittedName>
</protein>
<reference evidence="4 5" key="1">
    <citation type="submission" date="2023-12" db="EMBL/GenBank/DDBJ databases">
        <title>A high-quality genome assembly for Dillenia turbinata (Dilleniales).</title>
        <authorList>
            <person name="Chanderbali A."/>
        </authorList>
    </citation>
    <scope>NUCLEOTIDE SEQUENCE [LARGE SCALE GENOMIC DNA]</scope>
    <source>
        <strain evidence="4">LSX21</strain>
        <tissue evidence="4">Leaf</tissue>
    </source>
</reference>
<dbReference type="Pfam" id="PF14226">
    <property type="entry name" value="DIOX_N"/>
    <property type="match status" value="1"/>
</dbReference>
<keyword evidence="4" id="KW-0560">Oxidoreductase</keyword>
<keyword evidence="2" id="KW-0408">Iron</keyword>
<organism evidence="4 5">
    <name type="scientific">Dillenia turbinata</name>
    <dbReference type="NCBI Taxonomy" id="194707"/>
    <lineage>
        <taxon>Eukaryota</taxon>
        <taxon>Viridiplantae</taxon>
        <taxon>Streptophyta</taxon>
        <taxon>Embryophyta</taxon>
        <taxon>Tracheophyta</taxon>
        <taxon>Spermatophyta</taxon>
        <taxon>Magnoliopsida</taxon>
        <taxon>eudicotyledons</taxon>
        <taxon>Gunneridae</taxon>
        <taxon>Pentapetalae</taxon>
        <taxon>Dilleniales</taxon>
        <taxon>Dilleniaceae</taxon>
        <taxon>Dillenia</taxon>
    </lineage>
</organism>
<dbReference type="InterPro" id="IPR050295">
    <property type="entry name" value="Plant_2OG-oxidoreductases"/>
</dbReference>
<dbReference type="InterPro" id="IPR026992">
    <property type="entry name" value="DIOX_N"/>
</dbReference>
<dbReference type="GO" id="GO:0051213">
    <property type="term" value="F:dioxygenase activity"/>
    <property type="evidence" value="ECO:0007669"/>
    <property type="project" value="UniProtKB-KW"/>
</dbReference>
<dbReference type="GO" id="GO:0046872">
    <property type="term" value="F:metal ion binding"/>
    <property type="evidence" value="ECO:0007669"/>
    <property type="project" value="UniProtKB-KW"/>
</dbReference>
<comment type="caution">
    <text evidence="4">The sequence shown here is derived from an EMBL/GenBank/DDBJ whole genome shotgun (WGS) entry which is preliminary data.</text>
</comment>
<feature type="domain" description="Non-haem dioxygenase N-terminal" evidence="3">
    <location>
        <begin position="52"/>
        <end position="149"/>
    </location>
</feature>
<name>A0AAN8Z1H4_9MAGN</name>
<dbReference type="SUPFAM" id="SSF51197">
    <property type="entry name" value="Clavaminate synthase-like"/>
    <property type="match status" value="1"/>
</dbReference>
<sequence>METQVETRLGGSLPVPCVQELAKEPLITVPPRYICADQEPPHAANTTLLPQIPIIDMQRLLSGDAMDYELDKFHYACKEWGFFQVINHEVSTSLIEKVKHEIQEFFKLSIEEKQKYWQQPGDLEGFGQAFVVSDEQKLDWGDLFYIVMLPVHMRKTSLFSSLPESFSMAYRWDSQEEDVLPRTIMVTNGAYRSIEHRATINPVKERLSIATFYSPKLDVEMGPAPSLINPQNPALFKRIITGDFFKGFFARELRGKSYLDAMRI</sequence>